<sequence length="211" mass="23880">MKKMIFMFLSVCLLASCEKDPDMDEMDGDFTVYTQYDSDFDFSGASTYYLADSILVAGQGLKGEYWKDENAQTLISQVANEMNQRGYVRSSDKESADVGLQMTYVETSVNMTTFVGGFWDGWWNPGYWGPYWGGGWYMSFPVSYSYDTGAIVLELVDLGSAEQNDISRNQLPIIWRANSEGLLSSSSRVNMILVERAISQSFEQSPYIKHE</sequence>
<dbReference type="EMBL" id="DXEL01000043">
    <property type="protein sequence ID" value="HIX74516.1"/>
    <property type="molecule type" value="Genomic_DNA"/>
</dbReference>
<reference evidence="2" key="2">
    <citation type="submission" date="2021-04" db="EMBL/GenBank/DDBJ databases">
        <authorList>
            <person name="Gilroy R."/>
        </authorList>
    </citation>
    <scope>NUCLEOTIDE SEQUENCE</scope>
    <source>
        <strain evidence="2">ChiGjej6B6-14162</strain>
    </source>
</reference>
<gene>
    <name evidence="2" type="ORF">H9977_05740</name>
</gene>
<dbReference type="InterPro" id="IPR025411">
    <property type="entry name" value="DUF4136"/>
</dbReference>
<comment type="caution">
    <text evidence="2">The sequence shown here is derived from an EMBL/GenBank/DDBJ whole genome shotgun (WGS) entry which is preliminary data.</text>
</comment>
<dbReference type="Proteomes" id="UP000886740">
    <property type="component" value="Unassembled WGS sequence"/>
</dbReference>
<feature type="domain" description="DUF4136" evidence="1">
    <location>
        <begin position="32"/>
        <end position="207"/>
    </location>
</feature>
<protein>
    <submittedName>
        <fullName evidence="2">DUF4136 domain-containing protein</fullName>
    </submittedName>
</protein>
<proteinExistence type="predicted"/>
<evidence type="ECO:0000259" key="1">
    <source>
        <dbReference type="Pfam" id="PF13590"/>
    </source>
</evidence>
<name>A0A9D2BFP4_9BACT</name>
<dbReference type="Pfam" id="PF13590">
    <property type="entry name" value="DUF4136"/>
    <property type="match status" value="1"/>
</dbReference>
<organism evidence="2 3">
    <name type="scientific">Candidatus Parabacteroides intestinipullorum</name>
    <dbReference type="NCBI Taxonomy" id="2838723"/>
    <lineage>
        <taxon>Bacteria</taxon>
        <taxon>Pseudomonadati</taxon>
        <taxon>Bacteroidota</taxon>
        <taxon>Bacteroidia</taxon>
        <taxon>Bacteroidales</taxon>
        <taxon>Tannerellaceae</taxon>
        <taxon>Parabacteroides</taxon>
    </lineage>
</organism>
<evidence type="ECO:0000313" key="2">
    <source>
        <dbReference type="EMBL" id="HIX74516.1"/>
    </source>
</evidence>
<dbReference type="PROSITE" id="PS51257">
    <property type="entry name" value="PROKAR_LIPOPROTEIN"/>
    <property type="match status" value="1"/>
</dbReference>
<dbReference type="AlphaFoldDB" id="A0A9D2BFP4"/>
<evidence type="ECO:0000313" key="3">
    <source>
        <dbReference type="Proteomes" id="UP000886740"/>
    </source>
</evidence>
<accession>A0A9D2BFP4</accession>
<dbReference type="Gene3D" id="3.30.160.670">
    <property type="match status" value="1"/>
</dbReference>
<reference evidence="2" key="1">
    <citation type="journal article" date="2021" name="PeerJ">
        <title>Extensive microbial diversity within the chicken gut microbiome revealed by metagenomics and culture.</title>
        <authorList>
            <person name="Gilroy R."/>
            <person name="Ravi A."/>
            <person name="Getino M."/>
            <person name="Pursley I."/>
            <person name="Horton D.L."/>
            <person name="Alikhan N.F."/>
            <person name="Baker D."/>
            <person name="Gharbi K."/>
            <person name="Hall N."/>
            <person name="Watson M."/>
            <person name="Adriaenssens E.M."/>
            <person name="Foster-Nyarko E."/>
            <person name="Jarju S."/>
            <person name="Secka A."/>
            <person name="Antonio M."/>
            <person name="Oren A."/>
            <person name="Chaudhuri R.R."/>
            <person name="La Ragione R."/>
            <person name="Hildebrand F."/>
            <person name="Pallen M.J."/>
        </authorList>
    </citation>
    <scope>NUCLEOTIDE SEQUENCE</scope>
    <source>
        <strain evidence="2">ChiGjej6B6-14162</strain>
    </source>
</reference>